<dbReference type="GO" id="GO:0000978">
    <property type="term" value="F:RNA polymerase II cis-regulatory region sequence-specific DNA binding"/>
    <property type="evidence" value="ECO:0007669"/>
    <property type="project" value="TreeGrafter"/>
</dbReference>
<dbReference type="InterPro" id="IPR009057">
    <property type="entry name" value="Homeodomain-like_sf"/>
</dbReference>
<evidence type="ECO:0000313" key="10">
    <source>
        <dbReference type="EMBL" id="OWF49638.1"/>
    </source>
</evidence>
<keyword evidence="6" id="KW-0804">Transcription</keyword>
<dbReference type="EMBL" id="NEDP02003017">
    <property type="protein sequence ID" value="OWF49638.1"/>
    <property type="molecule type" value="Genomic_DNA"/>
</dbReference>
<evidence type="ECO:0000256" key="2">
    <source>
        <dbReference type="ARBA" id="ARBA00022473"/>
    </source>
</evidence>
<dbReference type="Proteomes" id="UP000242188">
    <property type="component" value="Unassembled WGS sequence"/>
</dbReference>
<dbReference type="GO" id="GO:0000981">
    <property type="term" value="F:DNA-binding transcription factor activity, RNA polymerase II-specific"/>
    <property type="evidence" value="ECO:0007669"/>
    <property type="project" value="TreeGrafter"/>
</dbReference>
<dbReference type="SMART" id="SM00351">
    <property type="entry name" value="PAX"/>
    <property type="match status" value="1"/>
</dbReference>
<dbReference type="PROSITE" id="PS00034">
    <property type="entry name" value="PAIRED_1"/>
    <property type="match status" value="1"/>
</dbReference>
<keyword evidence="7" id="KW-0539">Nucleus</keyword>
<feature type="compositionally biased region" description="Low complexity" evidence="8">
    <location>
        <begin position="422"/>
        <end position="456"/>
    </location>
</feature>
<dbReference type="OrthoDB" id="3225452at2759"/>
<dbReference type="PROSITE" id="PS51057">
    <property type="entry name" value="PAIRED_2"/>
    <property type="match status" value="1"/>
</dbReference>
<feature type="region of interest" description="Disordered" evidence="8">
    <location>
        <begin position="203"/>
        <end position="287"/>
    </location>
</feature>
<keyword evidence="3" id="KW-0563">Paired box</keyword>
<reference evidence="10 11" key="1">
    <citation type="journal article" date="2017" name="Nat. Ecol. Evol.">
        <title>Scallop genome provides insights into evolution of bilaterian karyotype and development.</title>
        <authorList>
            <person name="Wang S."/>
            <person name="Zhang J."/>
            <person name="Jiao W."/>
            <person name="Li J."/>
            <person name="Xun X."/>
            <person name="Sun Y."/>
            <person name="Guo X."/>
            <person name="Huan P."/>
            <person name="Dong B."/>
            <person name="Zhang L."/>
            <person name="Hu X."/>
            <person name="Sun X."/>
            <person name="Wang J."/>
            <person name="Zhao C."/>
            <person name="Wang Y."/>
            <person name="Wang D."/>
            <person name="Huang X."/>
            <person name="Wang R."/>
            <person name="Lv J."/>
            <person name="Li Y."/>
            <person name="Zhang Z."/>
            <person name="Liu B."/>
            <person name="Lu W."/>
            <person name="Hui Y."/>
            <person name="Liang J."/>
            <person name="Zhou Z."/>
            <person name="Hou R."/>
            <person name="Li X."/>
            <person name="Liu Y."/>
            <person name="Li H."/>
            <person name="Ning X."/>
            <person name="Lin Y."/>
            <person name="Zhao L."/>
            <person name="Xing Q."/>
            <person name="Dou J."/>
            <person name="Li Y."/>
            <person name="Mao J."/>
            <person name="Guo H."/>
            <person name="Dou H."/>
            <person name="Li T."/>
            <person name="Mu C."/>
            <person name="Jiang W."/>
            <person name="Fu Q."/>
            <person name="Fu X."/>
            <person name="Miao Y."/>
            <person name="Liu J."/>
            <person name="Yu Q."/>
            <person name="Li R."/>
            <person name="Liao H."/>
            <person name="Li X."/>
            <person name="Kong Y."/>
            <person name="Jiang Z."/>
            <person name="Chourrout D."/>
            <person name="Li R."/>
            <person name="Bao Z."/>
        </authorList>
    </citation>
    <scope>NUCLEOTIDE SEQUENCE [LARGE SCALE GENOMIC DNA]</scope>
    <source>
        <strain evidence="10 11">PY_sf001</strain>
    </source>
</reference>
<dbReference type="InterPro" id="IPR001523">
    <property type="entry name" value="Paired_dom"/>
</dbReference>
<evidence type="ECO:0000256" key="1">
    <source>
        <dbReference type="ARBA" id="ARBA00004123"/>
    </source>
</evidence>
<evidence type="ECO:0000256" key="4">
    <source>
        <dbReference type="ARBA" id="ARBA00023015"/>
    </source>
</evidence>
<comment type="subcellular location">
    <subcellularLocation>
        <location evidence="1">Nucleus</location>
    </subcellularLocation>
</comment>
<dbReference type="FunFam" id="1.10.10.10:FF:000003">
    <property type="entry name" value="Paired box protein Pax-6"/>
    <property type="match status" value="1"/>
</dbReference>
<name>A0A210QLM3_MIZYE</name>
<dbReference type="AlphaFoldDB" id="A0A210QLM3"/>
<feature type="compositionally biased region" description="Basic and acidic residues" evidence="8">
    <location>
        <begin position="262"/>
        <end position="278"/>
    </location>
</feature>
<dbReference type="PANTHER" id="PTHR45636">
    <property type="entry name" value="PAIRED BOX PROTEIN PAX-6-RELATED-RELATED"/>
    <property type="match status" value="1"/>
</dbReference>
<organism evidence="10 11">
    <name type="scientific">Mizuhopecten yessoensis</name>
    <name type="common">Japanese scallop</name>
    <name type="synonym">Patinopecten yessoensis</name>
    <dbReference type="NCBI Taxonomy" id="6573"/>
    <lineage>
        <taxon>Eukaryota</taxon>
        <taxon>Metazoa</taxon>
        <taxon>Spiralia</taxon>
        <taxon>Lophotrochozoa</taxon>
        <taxon>Mollusca</taxon>
        <taxon>Bivalvia</taxon>
        <taxon>Autobranchia</taxon>
        <taxon>Pteriomorphia</taxon>
        <taxon>Pectinida</taxon>
        <taxon>Pectinoidea</taxon>
        <taxon>Pectinidae</taxon>
        <taxon>Mizuhopecten</taxon>
    </lineage>
</organism>
<dbReference type="InterPro" id="IPR036388">
    <property type="entry name" value="WH-like_DNA-bd_sf"/>
</dbReference>
<evidence type="ECO:0000256" key="3">
    <source>
        <dbReference type="ARBA" id="ARBA00022724"/>
    </source>
</evidence>
<evidence type="ECO:0000313" key="11">
    <source>
        <dbReference type="Proteomes" id="UP000242188"/>
    </source>
</evidence>
<dbReference type="Gene3D" id="1.10.10.10">
    <property type="entry name" value="Winged helix-like DNA-binding domain superfamily/Winged helix DNA-binding domain"/>
    <property type="match status" value="2"/>
</dbReference>
<dbReference type="STRING" id="6573.A0A210QLM3"/>
<accession>A0A210QLM3</accession>
<feature type="compositionally biased region" description="Polar residues" evidence="8">
    <location>
        <begin position="463"/>
        <end position="473"/>
    </location>
</feature>
<feature type="compositionally biased region" description="Polar residues" evidence="8">
    <location>
        <begin position="246"/>
        <end position="255"/>
    </location>
</feature>
<sequence length="568" mass="60961">MDMLYFGDTVPYAYPPSYKQGSYCDFNSACAYQNVTNSGACRFSSVPPSYGPYSLPPGGCNGFFSRKPTRIKGHGGVNQLGGVFVNGRPLPDVVRQRIVELAHQGVRPCDISRQLRVSHGCVSKILGRYYETGSIKPGVIGGSKPKVATPKVVDAITRYKHENPTMFAWEIRDRLLAELVCTSENVPSVSSINRIVRNRMADQAKLGSPSPSNDASSPPLSHTSSPNADSLQRTGTYSISGILGIPNQNAQSMADPSSVKRKREDQPVTNGHEPEVKTEPLGNNNNVTNVDMWYAARPPKLSRTENGAPQEHQTVILPNGAQIYTPGGHPPTYNTQFLTASTSTNAIKTVEYTMPTTAMAGTVTNSESQNPTANYTPSIGQPITTPITVNAQSMRPVIVTVTADGRITSEHIPPGEFAEASNRNNTTPSNNNTNTTNNNITTNITATNNNNNNTKTPSPKPGTPSQAGGSNLTELKPVQPTLTQPYHTPLPSFTGQFTSGDYYNTAVPYTQYNAVGTHYTTDPAWTMRYGPGGILNTPAYYYPPGVPGGRPESNTTVVTAAAASPSKT</sequence>
<dbReference type="PANTHER" id="PTHR45636:SF41">
    <property type="entry name" value="PAIRED BOX PROTEIN PAX-6-RELATED"/>
    <property type="match status" value="1"/>
</dbReference>
<evidence type="ECO:0000256" key="7">
    <source>
        <dbReference type="ARBA" id="ARBA00023242"/>
    </source>
</evidence>
<keyword evidence="2" id="KW-0217">Developmental protein</keyword>
<dbReference type="InterPro" id="IPR043182">
    <property type="entry name" value="PAIRED_DNA-bd_dom"/>
</dbReference>
<evidence type="ECO:0000256" key="6">
    <source>
        <dbReference type="ARBA" id="ARBA00023163"/>
    </source>
</evidence>
<feature type="compositionally biased region" description="Low complexity" evidence="8">
    <location>
        <begin position="208"/>
        <end position="221"/>
    </location>
</feature>
<evidence type="ECO:0000259" key="9">
    <source>
        <dbReference type="PROSITE" id="PS51057"/>
    </source>
</evidence>
<dbReference type="FunFam" id="1.10.10.10:FF:000013">
    <property type="entry name" value="Paired box 8 isoform 1"/>
    <property type="match status" value="1"/>
</dbReference>
<dbReference type="Pfam" id="PF00292">
    <property type="entry name" value="PAX"/>
    <property type="match status" value="1"/>
</dbReference>
<dbReference type="CDD" id="cd00131">
    <property type="entry name" value="PAX"/>
    <property type="match status" value="1"/>
</dbReference>
<dbReference type="SUPFAM" id="SSF46689">
    <property type="entry name" value="Homeodomain-like"/>
    <property type="match status" value="1"/>
</dbReference>
<keyword evidence="11" id="KW-1185">Reference proteome</keyword>
<keyword evidence="4" id="KW-0805">Transcription regulation</keyword>
<comment type="caution">
    <text evidence="10">The sequence shown here is derived from an EMBL/GenBank/DDBJ whole genome shotgun (WGS) entry which is preliminary data.</text>
</comment>
<feature type="domain" description="Paired" evidence="9">
    <location>
        <begin position="73"/>
        <end position="199"/>
    </location>
</feature>
<dbReference type="PRINTS" id="PR00027">
    <property type="entry name" value="PAIREDBOX"/>
</dbReference>
<feature type="compositionally biased region" description="Polar residues" evidence="8">
    <location>
        <begin position="222"/>
        <end position="239"/>
    </location>
</feature>
<dbReference type="GO" id="GO:0005634">
    <property type="term" value="C:nucleus"/>
    <property type="evidence" value="ECO:0007669"/>
    <property type="project" value="UniProtKB-SubCell"/>
</dbReference>
<evidence type="ECO:0000256" key="8">
    <source>
        <dbReference type="SAM" id="MobiDB-lite"/>
    </source>
</evidence>
<feature type="region of interest" description="Disordered" evidence="8">
    <location>
        <begin position="409"/>
        <end position="475"/>
    </location>
</feature>
<proteinExistence type="predicted"/>
<keyword evidence="5" id="KW-0238">DNA-binding</keyword>
<evidence type="ECO:0000256" key="5">
    <source>
        <dbReference type="ARBA" id="ARBA00023125"/>
    </source>
</evidence>
<gene>
    <name evidence="10" type="ORF">KP79_PYT05146</name>
</gene>
<dbReference type="InterPro" id="IPR043565">
    <property type="entry name" value="PAX_fam"/>
</dbReference>
<protein>
    <submittedName>
        <fullName evidence="10">Paired box protein Pax-2/5/8</fullName>
    </submittedName>
</protein>